<evidence type="ECO:0000313" key="2">
    <source>
        <dbReference type="Proteomes" id="UP000676079"/>
    </source>
</evidence>
<accession>A0ABX8BL36</accession>
<proteinExistence type="predicted"/>
<dbReference type="EMBL" id="CP074133">
    <property type="protein sequence ID" value="QUX21128.1"/>
    <property type="molecule type" value="Genomic_DNA"/>
</dbReference>
<dbReference type="Proteomes" id="UP000676079">
    <property type="component" value="Chromosome"/>
</dbReference>
<protein>
    <submittedName>
        <fullName evidence="1">Uncharacterized protein</fullName>
    </submittedName>
</protein>
<gene>
    <name evidence="1" type="ORF">KGD84_22130</name>
</gene>
<sequence length="167" mass="17541">MRLVSLHREERGRRVRFLDPNAYLEALPGLAARLPPGARAFAADPGHYDFYGPRCVKDLRPAGIAMAPGGAGLFDLTLTFEPNPFKHDAGLSLAYTGVSSFAVEADGERARTGGGSLPGLGDVTLDEVLPHERGCSHEVGLLGGRILVVARDVVAAWGVRLRGGGGG</sequence>
<evidence type="ECO:0000313" key="1">
    <source>
        <dbReference type="EMBL" id="QUX21128.1"/>
    </source>
</evidence>
<organism evidence="1 2">
    <name type="scientific">Nocardiopsis changdeensis</name>
    <dbReference type="NCBI Taxonomy" id="2831969"/>
    <lineage>
        <taxon>Bacteria</taxon>
        <taxon>Bacillati</taxon>
        <taxon>Actinomycetota</taxon>
        <taxon>Actinomycetes</taxon>
        <taxon>Streptosporangiales</taxon>
        <taxon>Nocardiopsidaceae</taxon>
        <taxon>Nocardiopsis</taxon>
    </lineage>
</organism>
<reference evidence="1 2" key="1">
    <citation type="submission" date="2021-05" db="EMBL/GenBank/DDBJ databases">
        <title>Direct Submission.</title>
        <authorList>
            <person name="Li K."/>
            <person name="Gao J."/>
        </authorList>
    </citation>
    <scope>NUCLEOTIDE SEQUENCE [LARGE SCALE GENOMIC DNA]</scope>
    <source>
        <strain evidence="1 2">Mg02</strain>
    </source>
</reference>
<keyword evidence="2" id="KW-1185">Reference proteome</keyword>
<name>A0ABX8BL36_9ACTN</name>
<dbReference type="RefSeq" id="WP_220562338.1">
    <property type="nucleotide sequence ID" value="NZ_CP074133.1"/>
</dbReference>